<evidence type="ECO:0000313" key="8">
    <source>
        <dbReference type="EMBL" id="GHD62802.1"/>
    </source>
</evidence>
<keyword evidence="3" id="KW-0808">Transferase</keyword>
<accession>A0ABQ3GZH5</accession>
<dbReference type="SMART" id="SM00778">
    <property type="entry name" value="Prim_Zn_Ribbon"/>
    <property type="match status" value="1"/>
</dbReference>
<dbReference type="InterPro" id="IPR034154">
    <property type="entry name" value="TOPRIM_DnaG/twinkle"/>
</dbReference>
<dbReference type="InterPro" id="IPR013237">
    <property type="entry name" value="Phage_T7_Gp4_N"/>
</dbReference>
<keyword evidence="4" id="KW-0548">Nucleotidyltransferase</keyword>
<protein>
    <recommendedName>
        <fullName evidence="7">DNA primase/helicase Gp4 N-terminal Bacteriophage T7-like domain-containing protein</fullName>
    </recommendedName>
</protein>
<keyword evidence="5" id="KW-0235">DNA replication</keyword>
<dbReference type="InterPro" id="IPR006171">
    <property type="entry name" value="TOPRIM_dom"/>
</dbReference>
<dbReference type="SUPFAM" id="SSF57783">
    <property type="entry name" value="Zinc beta-ribbon"/>
    <property type="match status" value="1"/>
</dbReference>
<evidence type="ECO:0000256" key="5">
    <source>
        <dbReference type="ARBA" id="ARBA00022705"/>
    </source>
</evidence>
<keyword evidence="1" id="KW-0240">DNA-directed RNA polymerase</keyword>
<organism evidence="8 9">
    <name type="scientific">Jeongeupia chitinilytica</name>
    <dbReference type="NCBI Taxonomy" id="1041641"/>
    <lineage>
        <taxon>Bacteria</taxon>
        <taxon>Pseudomonadati</taxon>
        <taxon>Pseudomonadota</taxon>
        <taxon>Betaproteobacteria</taxon>
        <taxon>Neisseriales</taxon>
        <taxon>Chitinibacteraceae</taxon>
        <taxon>Jeongeupia</taxon>
    </lineage>
</organism>
<evidence type="ECO:0000313" key="9">
    <source>
        <dbReference type="Proteomes" id="UP000604737"/>
    </source>
</evidence>
<reference evidence="9" key="1">
    <citation type="journal article" date="2019" name="Int. J. Syst. Evol. Microbiol.">
        <title>The Global Catalogue of Microorganisms (GCM) 10K type strain sequencing project: providing services to taxonomists for standard genome sequencing and annotation.</title>
        <authorList>
            <consortium name="The Broad Institute Genomics Platform"/>
            <consortium name="The Broad Institute Genome Sequencing Center for Infectious Disease"/>
            <person name="Wu L."/>
            <person name="Ma J."/>
        </authorList>
    </citation>
    <scope>NUCLEOTIDE SEQUENCE [LARGE SCALE GENOMIC DNA]</scope>
    <source>
        <strain evidence="9">KCTC 23701</strain>
    </source>
</reference>
<dbReference type="EMBL" id="BMYO01000005">
    <property type="protein sequence ID" value="GHD62802.1"/>
    <property type="molecule type" value="Genomic_DNA"/>
</dbReference>
<dbReference type="Proteomes" id="UP000604737">
    <property type="component" value="Unassembled WGS sequence"/>
</dbReference>
<evidence type="ECO:0000256" key="4">
    <source>
        <dbReference type="ARBA" id="ARBA00022695"/>
    </source>
</evidence>
<dbReference type="InterPro" id="IPR055570">
    <property type="entry name" value="DUF7146"/>
</dbReference>
<dbReference type="InterPro" id="IPR036977">
    <property type="entry name" value="DNA_primase_Znf_CHC2"/>
</dbReference>
<dbReference type="Pfam" id="PF13362">
    <property type="entry name" value="Toprim_3"/>
    <property type="match status" value="1"/>
</dbReference>
<evidence type="ECO:0000256" key="6">
    <source>
        <dbReference type="ARBA" id="ARBA00023163"/>
    </source>
</evidence>
<dbReference type="Pfam" id="PF23639">
    <property type="entry name" value="DUF7146"/>
    <property type="match status" value="1"/>
</dbReference>
<gene>
    <name evidence="8" type="ORF">GCM10007350_19050</name>
</gene>
<keyword evidence="6" id="KW-0804">Transcription</keyword>
<keyword evidence="2" id="KW-0639">Primosome</keyword>
<comment type="caution">
    <text evidence="8">The sequence shown here is derived from an EMBL/GenBank/DDBJ whole genome shotgun (WGS) entry which is preliminary data.</text>
</comment>
<name>A0ABQ3GZH5_9NEIS</name>
<evidence type="ECO:0000259" key="7">
    <source>
        <dbReference type="SMART" id="SM00778"/>
    </source>
</evidence>
<dbReference type="Pfam" id="PF08273">
    <property type="entry name" value="Zn_Ribbon_Prim"/>
    <property type="match status" value="1"/>
</dbReference>
<evidence type="ECO:0000256" key="1">
    <source>
        <dbReference type="ARBA" id="ARBA00022478"/>
    </source>
</evidence>
<feature type="domain" description="DNA primase/helicase Gp4 N-terminal Bacteriophage T7-like" evidence="7">
    <location>
        <begin position="48"/>
        <end position="86"/>
    </location>
</feature>
<keyword evidence="9" id="KW-1185">Reference proteome</keyword>
<proteinExistence type="predicted"/>
<dbReference type="RefSeq" id="WP_189460209.1">
    <property type="nucleotide sequence ID" value="NZ_BMYO01000005.1"/>
</dbReference>
<dbReference type="CDD" id="cd01029">
    <property type="entry name" value="TOPRIM_primases"/>
    <property type="match status" value="1"/>
</dbReference>
<evidence type="ECO:0000256" key="3">
    <source>
        <dbReference type="ARBA" id="ARBA00022679"/>
    </source>
</evidence>
<dbReference type="Gene3D" id="3.90.580.10">
    <property type="entry name" value="Zinc finger, CHC2-type domain"/>
    <property type="match status" value="1"/>
</dbReference>
<sequence length="350" mass="37876">MTTTSIEAGRPGYAQKTRLDLQHLKTLARDRWPVLLQAAGIDAAFLRKKHGPCPVCGGKDRFRFTDRDGRGCFVCNHHRPDGGDGFQLLADWLRCDFLGATRWVADHFGGHTVVAAVDPAELARRAAREQAEQERQWAKARARNAALWQEAQPVDADSPAGWYLAGRGLVLDHYPKALRFHPALPYWHPQDGKPVQLGHFPALLAAVQAADGTPVALHKTYLDRDGRKADVPSVKKWSSPCGPTRGAAVRLFPAGPQLAITEGIETALAVHCANGLPVWAGLSAYGMAQAVLPAEAVEVFIFADHDDNGTGQQAADTLAARLLAEGRTVRVLLPSAPGRDWLDVLVGGRA</sequence>
<evidence type="ECO:0000256" key="2">
    <source>
        <dbReference type="ARBA" id="ARBA00022515"/>
    </source>
</evidence>